<dbReference type="AlphaFoldDB" id="A0A382VT83"/>
<evidence type="ECO:0008006" key="3">
    <source>
        <dbReference type="Google" id="ProtNLM"/>
    </source>
</evidence>
<feature type="transmembrane region" description="Helical" evidence="1">
    <location>
        <begin position="32"/>
        <end position="58"/>
    </location>
</feature>
<proteinExistence type="predicted"/>
<keyword evidence="1" id="KW-0472">Membrane</keyword>
<dbReference type="EMBL" id="UINC01154035">
    <property type="protein sequence ID" value="SVD49088.1"/>
    <property type="molecule type" value="Genomic_DNA"/>
</dbReference>
<keyword evidence="1" id="KW-0812">Transmembrane</keyword>
<protein>
    <recommendedName>
        <fullName evidence="3">DNA translocase FtsK 4TM region domain-containing protein</fullName>
    </recommendedName>
</protein>
<keyword evidence="1" id="KW-1133">Transmembrane helix</keyword>
<organism evidence="2">
    <name type="scientific">marine metagenome</name>
    <dbReference type="NCBI Taxonomy" id="408172"/>
    <lineage>
        <taxon>unclassified sequences</taxon>
        <taxon>metagenomes</taxon>
        <taxon>ecological metagenomes</taxon>
    </lineage>
</organism>
<evidence type="ECO:0000256" key="1">
    <source>
        <dbReference type="SAM" id="Phobius"/>
    </source>
</evidence>
<gene>
    <name evidence="2" type="ORF">METZ01_LOCUS401942</name>
</gene>
<feature type="non-terminal residue" evidence="2">
    <location>
        <position position="81"/>
    </location>
</feature>
<accession>A0A382VT83</accession>
<name>A0A382VT83_9ZZZZ</name>
<evidence type="ECO:0000313" key="2">
    <source>
        <dbReference type="EMBL" id="SVD49088.1"/>
    </source>
</evidence>
<sequence length="81" mass="9048">MAILTADFRDPTFFNPLYPADGFYNWLSLPGALLGGSLVELFGPIALLIPWMVVRIILCPAGTISRWRLVYYALTLLVAFN</sequence>
<reference evidence="2" key="1">
    <citation type="submission" date="2018-05" db="EMBL/GenBank/DDBJ databases">
        <authorList>
            <person name="Lanie J.A."/>
            <person name="Ng W.-L."/>
            <person name="Kazmierczak K.M."/>
            <person name="Andrzejewski T.M."/>
            <person name="Davidsen T.M."/>
            <person name="Wayne K.J."/>
            <person name="Tettelin H."/>
            <person name="Glass J.I."/>
            <person name="Rusch D."/>
            <person name="Podicherti R."/>
            <person name="Tsui H.-C.T."/>
            <person name="Winkler M.E."/>
        </authorList>
    </citation>
    <scope>NUCLEOTIDE SEQUENCE</scope>
</reference>